<evidence type="ECO:0000313" key="2">
    <source>
        <dbReference type="Proteomes" id="UP000599688"/>
    </source>
</evidence>
<organism evidence="1 2">
    <name type="scientific">Psychroflexus salis</name>
    <dbReference type="NCBI Taxonomy" id="1526574"/>
    <lineage>
        <taxon>Bacteria</taxon>
        <taxon>Pseudomonadati</taxon>
        <taxon>Bacteroidota</taxon>
        <taxon>Flavobacteriia</taxon>
        <taxon>Flavobacteriales</taxon>
        <taxon>Flavobacteriaceae</taxon>
        <taxon>Psychroflexus</taxon>
    </lineage>
</organism>
<evidence type="ECO:0000313" key="1">
    <source>
        <dbReference type="EMBL" id="GGE04117.1"/>
    </source>
</evidence>
<dbReference type="EMBL" id="BMGL01000001">
    <property type="protein sequence ID" value="GGE04117.1"/>
    <property type="molecule type" value="Genomic_DNA"/>
</dbReference>
<protein>
    <submittedName>
        <fullName evidence="1">Uncharacterized protein</fullName>
    </submittedName>
</protein>
<dbReference type="AlphaFoldDB" id="A0A917E570"/>
<name>A0A917E570_9FLAO</name>
<dbReference type="Pfam" id="PF07920">
    <property type="entry name" value="DUF1684"/>
    <property type="match status" value="1"/>
</dbReference>
<gene>
    <name evidence="1" type="ORF">GCM10010831_02120</name>
</gene>
<accession>A0A917E570</accession>
<sequence>MAVFYSDGYAKDDEYADKAFVPFMDLTNAETSYTNGRYCYVQLPKKMVKK</sequence>
<proteinExistence type="predicted"/>
<reference evidence="1 2" key="1">
    <citation type="journal article" date="2014" name="Int. J. Syst. Evol. Microbiol.">
        <title>Complete genome sequence of Corynebacterium casei LMG S-19264T (=DSM 44701T), isolated from a smear-ripened cheese.</title>
        <authorList>
            <consortium name="US DOE Joint Genome Institute (JGI-PGF)"/>
            <person name="Walter F."/>
            <person name="Albersmeier A."/>
            <person name="Kalinowski J."/>
            <person name="Ruckert C."/>
        </authorList>
    </citation>
    <scope>NUCLEOTIDE SEQUENCE [LARGE SCALE GENOMIC DNA]</scope>
    <source>
        <strain evidence="1 2">CGMCC 1.12925</strain>
    </source>
</reference>
<keyword evidence="2" id="KW-1185">Reference proteome</keyword>
<dbReference type="Proteomes" id="UP000599688">
    <property type="component" value="Unassembled WGS sequence"/>
</dbReference>
<comment type="caution">
    <text evidence="1">The sequence shown here is derived from an EMBL/GenBank/DDBJ whole genome shotgun (WGS) entry which is preliminary data.</text>
</comment>
<dbReference type="InterPro" id="IPR012467">
    <property type="entry name" value="DUF1684"/>
</dbReference>